<evidence type="ECO:0000256" key="2">
    <source>
        <dbReference type="SAM" id="MobiDB-lite"/>
    </source>
</evidence>
<dbReference type="SUPFAM" id="SSF56112">
    <property type="entry name" value="Protein kinase-like (PK-like)"/>
    <property type="match status" value="1"/>
</dbReference>
<dbReference type="InterPro" id="IPR051681">
    <property type="entry name" value="Ser/Thr_Kinases-Pseudokinases"/>
</dbReference>
<dbReference type="Gene3D" id="1.10.510.10">
    <property type="entry name" value="Transferase(Phosphotransferase) domain 1"/>
    <property type="match status" value="2"/>
</dbReference>
<feature type="region of interest" description="Disordered" evidence="2">
    <location>
        <begin position="843"/>
        <end position="867"/>
    </location>
</feature>
<dbReference type="InterPro" id="IPR008271">
    <property type="entry name" value="Ser/Thr_kinase_AS"/>
</dbReference>
<feature type="compositionally biased region" description="Low complexity" evidence="2">
    <location>
        <begin position="231"/>
        <end position="247"/>
    </location>
</feature>
<organism evidence="5 6">
    <name type="scientific">Chlamydomonas incerta</name>
    <dbReference type="NCBI Taxonomy" id="51695"/>
    <lineage>
        <taxon>Eukaryota</taxon>
        <taxon>Viridiplantae</taxon>
        <taxon>Chlorophyta</taxon>
        <taxon>core chlorophytes</taxon>
        <taxon>Chlorophyceae</taxon>
        <taxon>CS clade</taxon>
        <taxon>Chlamydomonadales</taxon>
        <taxon>Chlamydomonadaceae</taxon>
        <taxon>Chlamydomonas</taxon>
    </lineage>
</organism>
<dbReference type="PANTHER" id="PTHR44329">
    <property type="entry name" value="SERINE/THREONINE-PROTEIN KINASE TNNI3K-RELATED"/>
    <property type="match status" value="1"/>
</dbReference>
<feature type="region of interest" description="Disordered" evidence="2">
    <location>
        <begin position="562"/>
        <end position="607"/>
    </location>
</feature>
<feature type="domain" description="SRCR" evidence="4">
    <location>
        <begin position="876"/>
        <end position="961"/>
    </location>
</feature>
<dbReference type="PANTHER" id="PTHR44329:SF289">
    <property type="entry name" value="SERINE_THREONINE-PROTEIN KINASE VIK"/>
    <property type="match status" value="1"/>
</dbReference>
<evidence type="ECO:0000259" key="4">
    <source>
        <dbReference type="PROSITE" id="PS50287"/>
    </source>
</evidence>
<feature type="compositionally biased region" description="Basic residues" evidence="2">
    <location>
        <begin position="570"/>
        <end position="580"/>
    </location>
</feature>
<comment type="caution">
    <text evidence="5">The sequence shown here is derived from an EMBL/GenBank/DDBJ whole genome shotgun (WGS) entry which is preliminary data.</text>
</comment>
<dbReference type="OrthoDB" id="10580268at2759"/>
<proteinExistence type="predicted"/>
<protein>
    <recommendedName>
        <fullName evidence="7">Protein kinase domain-containing protein</fullName>
    </recommendedName>
</protein>
<dbReference type="AlphaFoldDB" id="A0A835TJH1"/>
<dbReference type="SUPFAM" id="SSF56487">
    <property type="entry name" value="SRCR-like"/>
    <property type="match status" value="1"/>
</dbReference>
<dbReference type="PROSITE" id="PS50287">
    <property type="entry name" value="SRCR_2"/>
    <property type="match status" value="1"/>
</dbReference>
<dbReference type="InterPro" id="IPR001190">
    <property type="entry name" value="SRCR"/>
</dbReference>
<dbReference type="InterPro" id="IPR001245">
    <property type="entry name" value="Ser-Thr/Tyr_kinase_cat_dom"/>
</dbReference>
<dbReference type="InterPro" id="IPR000719">
    <property type="entry name" value="Prot_kinase_dom"/>
</dbReference>
<feature type="compositionally biased region" description="Pro residues" evidence="2">
    <location>
        <begin position="1049"/>
        <end position="1065"/>
    </location>
</feature>
<keyword evidence="1" id="KW-1015">Disulfide bond</keyword>
<dbReference type="EMBL" id="JAEHOC010000008">
    <property type="protein sequence ID" value="KAG2439566.1"/>
    <property type="molecule type" value="Genomic_DNA"/>
</dbReference>
<dbReference type="Pfam" id="PF00069">
    <property type="entry name" value="Pkinase"/>
    <property type="match status" value="1"/>
</dbReference>
<dbReference type="PROSITE" id="PS50011">
    <property type="entry name" value="PROTEIN_KINASE_DOM"/>
    <property type="match status" value="1"/>
</dbReference>
<keyword evidence="6" id="KW-1185">Reference proteome</keyword>
<feature type="compositionally biased region" description="Low complexity" evidence="2">
    <location>
        <begin position="304"/>
        <end position="348"/>
    </location>
</feature>
<reference evidence="5" key="1">
    <citation type="journal article" date="2020" name="bioRxiv">
        <title>Comparative genomics of Chlamydomonas.</title>
        <authorList>
            <person name="Craig R.J."/>
            <person name="Hasan A.R."/>
            <person name="Ness R.W."/>
            <person name="Keightley P.D."/>
        </authorList>
    </citation>
    <scope>NUCLEOTIDE SEQUENCE</scope>
    <source>
        <strain evidence="5">SAG 7.73</strain>
    </source>
</reference>
<feature type="region of interest" description="Disordered" evidence="2">
    <location>
        <begin position="1044"/>
        <end position="1071"/>
    </location>
</feature>
<sequence>METGPPTALAQLDDARGGPVPVAADVPDTDREYDNAKELFVREGRHLMAMDHPHTIRCMGLGQLPAGAAPGICGPAPCLLLEMCESYSLRQLVVRGMAAAAPGTAGGGGGNGDYGGAGGGSGLLWLGVSHRRALPYTDTQALEWMVQVASALSHLHGLSPPLLHRDIKPDNILLRRGPGGRLVAKLADLGLCVAVDAQRGALLRKKVTGDAAVAAPSASSPRHQQQRQKQEQQQHVAHPQSTATATTAGARAGLGAASQMAPADGSPFVTINLQAAAATRAGRGRLTGCQHQAGEAPHYHPVLQGQHPPIQQQPQQATGGHQQPPPVLLSQPQPSHQNNNARNNNVNNKCRPSQRAAAAAAEATLAALSSPPHPYRAAAPSSGGGSGRHPADAAPSSLSFPIFGRGCRRAPATASGNTATAAADATVGRCVFIMSGASGAAGGATAGGSRAPVAPAAGSTTLQLGGGGAAAGGGGRGGGGEFSLTLRPELSSSSVPNETVAAGLTALRAAGIIESSDDNTAAAAAPGLLAVARSLSQPGGAAAVSAAGGVAEAPASELRDVVGELPCPGGHRHQHQHQHQHNIAADLPPQPPRRPPPPQPLPSPSSANAQALTTVAGAAAMVSGSVIGVGAWGGVIAGPLGGATTSAACGTAGAAAVGRVSAKLQRGSRTSGGAAHGSGVLPASETLSAVISGLRLLGTLLHHLAKRELAPLQRQEMEWVFGLTAKAGSAMYMAPEVHQRLPYNAKADVFSFGVVLFELLSRQLLAVAVFGTGLAARLGLRDAHDYAALVSQGYRPERPRHMSDGAWALVTDCWRADPVQRPTMPEVERRLAALLREQLQRAQQRQGGARPVRDSHSASGADVDKEGPAGKAAYKIQLVKGPSATQGRLQVQLNSPFKWQGEWQYFCDDGFTDAHAATACSMMGYKFGRKYYSTAVAYPAATDTTYYRMRDLNCDSDRRGLISTADMGADADTDDITGAVGAQQDVREASRRGLLGKASSFAGSTTMAYKITGSGKGGAPVCRARIAVGGCRAGGPMAGVECSNKKFGPAPPPPPRPPSPSPPPVQKTEEEVRMYQGGMDNWPAAYGVLEKEFCDVDAGESCIFGRVDLAIKDTDPFIFATLCSMDMDYYPVFASNLAVFLCKQASGKAYTQGMASDPMPIPAGYTPPGGFYAIIDPSEDDGAAFDGFKSIQDFGFTPTSDACPSNAIFSIRCIDGRT</sequence>
<feature type="compositionally biased region" description="Low complexity" evidence="2">
    <location>
        <begin position="356"/>
        <end position="368"/>
    </location>
</feature>
<feature type="compositionally biased region" description="Basic and acidic residues" evidence="2">
    <location>
        <begin position="851"/>
        <end position="867"/>
    </location>
</feature>
<feature type="region of interest" description="Disordered" evidence="2">
    <location>
        <begin position="213"/>
        <end position="247"/>
    </location>
</feature>
<evidence type="ECO:0008006" key="7">
    <source>
        <dbReference type="Google" id="ProtNLM"/>
    </source>
</evidence>
<dbReference type="Gene3D" id="3.10.250.10">
    <property type="entry name" value="SRCR-like domain"/>
    <property type="match status" value="1"/>
</dbReference>
<evidence type="ECO:0000259" key="3">
    <source>
        <dbReference type="PROSITE" id="PS50011"/>
    </source>
</evidence>
<gene>
    <name evidence="5" type="ORF">HXX76_004919</name>
</gene>
<evidence type="ECO:0000256" key="1">
    <source>
        <dbReference type="ARBA" id="ARBA00023157"/>
    </source>
</evidence>
<dbReference type="GO" id="GO:0016020">
    <property type="term" value="C:membrane"/>
    <property type="evidence" value="ECO:0007669"/>
    <property type="project" value="InterPro"/>
</dbReference>
<dbReference type="GO" id="GO:0004674">
    <property type="term" value="F:protein serine/threonine kinase activity"/>
    <property type="evidence" value="ECO:0007669"/>
    <property type="project" value="TreeGrafter"/>
</dbReference>
<evidence type="ECO:0000313" key="6">
    <source>
        <dbReference type="Proteomes" id="UP000650467"/>
    </source>
</evidence>
<accession>A0A835TJH1</accession>
<feature type="region of interest" description="Disordered" evidence="2">
    <location>
        <begin position="299"/>
        <end position="395"/>
    </location>
</feature>
<dbReference type="Pfam" id="PF07714">
    <property type="entry name" value="PK_Tyr_Ser-Thr"/>
    <property type="match status" value="1"/>
</dbReference>
<dbReference type="InterPro" id="IPR011009">
    <property type="entry name" value="Kinase-like_dom_sf"/>
</dbReference>
<feature type="compositionally biased region" description="Low complexity" evidence="2">
    <location>
        <begin position="213"/>
        <end position="223"/>
    </location>
</feature>
<dbReference type="GO" id="GO:0005524">
    <property type="term" value="F:ATP binding"/>
    <property type="evidence" value="ECO:0007669"/>
    <property type="project" value="InterPro"/>
</dbReference>
<feature type="compositionally biased region" description="Pro residues" evidence="2">
    <location>
        <begin position="588"/>
        <end position="603"/>
    </location>
</feature>
<name>A0A835TJH1_CHLIN</name>
<feature type="domain" description="Protein kinase" evidence="3">
    <location>
        <begin position="1"/>
        <end position="376"/>
    </location>
</feature>
<dbReference type="Pfam" id="PF00530">
    <property type="entry name" value="SRCR"/>
    <property type="match status" value="1"/>
</dbReference>
<dbReference type="PROSITE" id="PS00108">
    <property type="entry name" value="PROTEIN_KINASE_ST"/>
    <property type="match status" value="1"/>
</dbReference>
<evidence type="ECO:0000313" key="5">
    <source>
        <dbReference type="EMBL" id="KAG2439566.1"/>
    </source>
</evidence>
<dbReference type="SMART" id="SM00220">
    <property type="entry name" value="S_TKc"/>
    <property type="match status" value="1"/>
</dbReference>
<dbReference type="InterPro" id="IPR036772">
    <property type="entry name" value="SRCR-like_dom_sf"/>
</dbReference>
<dbReference type="SMART" id="SM00202">
    <property type="entry name" value="SR"/>
    <property type="match status" value="1"/>
</dbReference>
<dbReference type="Proteomes" id="UP000650467">
    <property type="component" value="Unassembled WGS sequence"/>
</dbReference>